<dbReference type="AlphaFoldDB" id="A0A919NQL2"/>
<feature type="domain" description="DUF305" evidence="2">
    <location>
        <begin position="67"/>
        <end position="208"/>
    </location>
</feature>
<comment type="caution">
    <text evidence="3">The sequence shown here is derived from an EMBL/GenBank/DDBJ whole genome shotgun (WGS) entry which is preliminary data.</text>
</comment>
<dbReference type="Gene3D" id="1.20.1260.10">
    <property type="match status" value="1"/>
</dbReference>
<keyword evidence="3" id="KW-0449">Lipoprotein</keyword>
<gene>
    <name evidence="3" type="ORF">Ate02nite_51850</name>
</gene>
<dbReference type="Pfam" id="PF03713">
    <property type="entry name" value="DUF305"/>
    <property type="match status" value="1"/>
</dbReference>
<organism evidence="3 4">
    <name type="scientific">Paractinoplanes tereljensis</name>
    <dbReference type="NCBI Taxonomy" id="571912"/>
    <lineage>
        <taxon>Bacteria</taxon>
        <taxon>Bacillati</taxon>
        <taxon>Actinomycetota</taxon>
        <taxon>Actinomycetes</taxon>
        <taxon>Micromonosporales</taxon>
        <taxon>Micromonosporaceae</taxon>
        <taxon>Paractinoplanes</taxon>
    </lineage>
</organism>
<dbReference type="RefSeq" id="WP_239147685.1">
    <property type="nucleotide sequence ID" value="NZ_BOMY01000034.1"/>
</dbReference>
<evidence type="ECO:0000313" key="3">
    <source>
        <dbReference type="EMBL" id="GIF22455.1"/>
    </source>
</evidence>
<dbReference type="PANTHER" id="PTHR36933">
    <property type="entry name" value="SLL0788 PROTEIN"/>
    <property type="match status" value="1"/>
</dbReference>
<dbReference type="InterPro" id="IPR005183">
    <property type="entry name" value="DUF305_CopM-like"/>
</dbReference>
<feature type="compositionally biased region" description="Polar residues" evidence="1">
    <location>
        <begin position="52"/>
        <end position="61"/>
    </location>
</feature>
<protein>
    <submittedName>
        <fullName evidence="3">Lipoprotein</fullName>
    </submittedName>
</protein>
<proteinExistence type="predicted"/>
<dbReference type="PANTHER" id="PTHR36933:SF1">
    <property type="entry name" value="SLL0788 PROTEIN"/>
    <property type="match status" value="1"/>
</dbReference>
<evidence type="ECO:0000259" key="2">
    <source>
        <dbReference type="Pfam" id="PF03713"/>
    </source>
</evidence>
<accession>A0A919NQL2</accession>
<evidence type="ECO:0000256" key="1">
    <source>
        <dbReference type="SAM" id="MobiDB-lite"/>
    </source>
</evidence>
<reference evidence="3" key="1">
    <citation type="submission" date="2021-01" db="EMBL/GenBank/DDBJ databases">
        <title>Whole genome shotgun sequence of Actinoplanes tereljensis NBRC 105297.</title>
        <authorList>
            <person name="Komaki H."/>
            <person name="Tamura T."/>
        </authorList>
    </citation>
    <scope>NUCLEOTIDE SEQUENCE</scope>
    <source>
        <strain evidence="3">NBRC 105297</strain>
    </source>
</reference>
<dbReference type="EMBL" id="BOMY01000034">
    <property type="protein sequence ID" value="GIF22455.1"/>
    <property type="molecule type" value="Genomic_DNA"/>
</dbReference>
<name>A0A919NQL2_9ACTN</name>
<dbReference type="InterPro" id="IPR012347">
    <property type="entry name" value="Ferritin-like"/>
</dbReference>
<sequence>MVVISLAAAGGLAAAARATSGGSASAPRAEKSPAVRVVLPGRPGESARVTDSDQVTAPDGSTYNTIDTTFVQMMIVHHGQAIEMAALAPDRAADDQLRALAGRIGAAQAPEVAWLRGWLRDRGLPESDAAHDHADMPGMQSPADMTALTGLTGSSFDRRFATMMTAHHRGAVRMAQEVLAGGSDERLREVAGEMAVEQGSEINRIQQLGLAA</sequence>
<dbReference type="Proteomes" id="UP000623608">
    <property type="component" value="Unassembled WGS sequence"/>
</dbReference>
<feature type="region of interest" description="Disordered" evidence="1">
    <location>
        <begin position="42"/>
        <end position="61"/>
    </location>
</feature>
<evidence type="ECO:0000313" key="4">
    <source>
        <dbReference type="Proteomes" id="UP000623608"/>
    </source>
</evidence>
<keyword evidence="4" id="KW-1185">Reference proteome</keyword>